<evidence type="ECO:0000256" key="1">
    <source>
        <dbReference type="SAM" id="Phobius"/>
    </source>
</evidence>
<evidence type="ECO:0000313" key="2">
    <source>
        <dbReference type="EMBL" id="RCS43971.1"/>
    </source>
</evidence>
<sequence>MTSDQLNDQNRDHEPDWFKYGWQISLVVIAAFVILAGLQFTMIATVQWLFERDDITAFGISGDFFGAINALFSALAFAAIIITLWMQKYELSQQREELEMTRGVMVQQQQEMREQNELLGKQRFETTFFRMLELHGQVVETLRTTDNANFGRSVVDDMVESILRFVYANEGDPGLTVESSISAYEQWYQRNESAIGHYFRTLYNILSFVSDQQIKDEKTYTRLVRAQLSSSELQLLMFNALGRRGRDKFKPLIEKYTILKHLPQDDILDLLRPEFKPTAFESMDNSSNE</sequence>
<gene>
    <name evidence="2" type="ORF">DTL42_18475</name>
</gene>
<keyword evidence="1" id="KW-0472">Membrane</keyword>
<organism evidence="2 3">
    <name type="scientific">Bremerella cremea</name>
    <dbReference type="NCBI Taxonomy" id="1031537"/>
    <lineage>
        <taxon>Bacteria</taxon>
        <taxon>Pseudomonadati</taxon>
        <taxon>Planctomycetota</taxon>
        <taxon>Planctomycetia</taxon>
        <taxon>Pirellulales</taxon>
        <taxon>Pirellulaceae</taxon>
        <taxon>Bremerella</taxon>
    </lineage>
</organism>
<feature type="transmembrane region" description="Helical" evidence="1">
    <location>
        <begin position="64"/>
        <end position="85"/>
    </location>
</feature>
<evidence type="ECO:0008006" key="4">
    <source>
        <dbReference type="Google" id="ProtNLM"/>
    </source>
</evidence>
<dbReference type="AlphaFoldDB" id="A0A368KRB5"/>
<dbReference type="Proteomes" id="UP000253562">
    <property type="component" value="Unassembled WGS sequence"/>
</dbReference>
<reference evidence="2 3" key="1">
    <citation type="submission" date="2018-07" db="EMBL/GenBank/DDBJ databases">
        <title>Comparative genomes isolates from brazilian mangrove.</title>
        <authorList>
            <person name="De Araujo J.E."/>
            <person name="Taketani R.G."/>
            <person name="Silva M.C.P."/>
            <person name="Lourenco M.V."/>
            <person name="Oliveira V.M."/>
            <person name="Andreote F.D."/>
        </authorList>
    </citation>
    <scope>NUCLEOTIDE SEQUENCE [LARGE SCALE GENOMIC DNA]</scope>
    <source>
        <strain evidence="2 3">HEX PRIS-MGV</strain>
    </source>
</reference>
<dbReference type="InterPro" id="IPR031709">
    <property type="entry name" value="PutAbiC"/>
</dbReference>
<dbReference type="EMBL" id="QPEX01000037">
    <property type="protein sequence ID" value="RCS43971.1"/>
    <property type="molecule type" value="Genomic_DNA"/>
</dbReference>
<dbReference type="Pfam" id="PF16872">
    <property type="entry name" value="putAbiC"/>
    <property type="match status" value="1"/>
</dbReference>
<accession>A0A368KRB5</accession>
<comment type="caution">
    <text evidence="2">The sequence shown here is derived from an EMBL/GenBank/DDBJ whole genome shotgun (WGS) entry which is preliminary data.</text>
</comment>
<name>A0A368KRB5_9BACT</name>
<keyword evidence="1" id="KW-0812">Transmembrane</keyword>
<keyword evidence="1" id="KW-1133">Transmembrane helix</keyword>
<dbReference type="RefSeq" id="WP_114370721.1">
    <property type="nucleotide sequence ID" value="NZ_QPEX01000037.1"/>
</dbReference>
<evidence type="ECO:0000313" key="3">
    <source>
        <dbReference type="Proteomes" id="UP000253562"/>
    </source>
</evidence>
<proteinExistence type="predicted"/>
<feature type="transmembrane region" description="Helical" evidence="1">
    <location>
        <begin position="20"/>
        <end position="44"/>
    </location>
</feature>
<protein>
    <recommendedName>
        <fullName evidence="4">Phage abortive infection protein</fullName>
    </recommendedName>
</protein>
<dbReference type="OrthoDB" id="292852at2"/>